<name>A0ABU4DJU4_9ACTN</name>
<protein>
    <submittedName>
        <fullName evidence="1">Uncharacterized protein</fullName>
    </submittedName>
</protein>
<dbReference type="EMBL" id="JAWLKI010000038">
    <property type="protein sequence ID" value="MDV6309925.1"/>
    <property type="molecule type" value="Genomic_DNA"/>
</dbReference>
<sequence length="79" mass="9087">MSSPRRPYPPRGYHTCDCGKRCYYTKSAAKRVRRIMGDSGLSVYRCPHSDTWHIGHKPRDLVRGEISRDEIITRPRGAA</sequence>
<reference evidence="1 2" key="1">
    <citation type="submission" date="2023-10" db="EMBL/GenBank/DDBJ databases">
        <title>Development of a sustainable strategy for remediation of hydrocarbon-contaminated territories based on the waste exchange concept.</title>
        <authorList>
            <person name="Krivoruchko A."/>
        </authorList>
    </citation>
    <scope>NUCLEOTIDE SEQUENCE [LARGE SCALE GENOMIC DNA]</scope>
    <source>
        <strain evidence="1 2">IEGM 1266</strain>
    </source>
</reference>
<comment type="caution">
    <text evidence="1">The sequence shown here is derived from an EMBL/GenBank/DDBJ whole genome shotgun (WGS) entry which is preliminary data.</text>
</comment>
<organism evidence="1 2">
    <name type="scientific">Gordonia amicalis</name>
    <dbReference type="NCBI Taxonomy" id="89053"/>
    <lineage>
        <taxon>Bacteria</taxon>
        <taxon>Bacillati</taxon>
        <taxon>Actinomycetota</taxon>
        <taxon>Actinomycetes</taxon>
        <taxon>Mycobacteriales</taxon>
        <taxon>Gordoniaceae</taxon>
        <taxon>Gordonia</taxon>
    </lineage>
</organism>
<dbReference type="Proteomes" id="UP001185779">
    <property type="component" value="Unassembled WGS sequence"/>
</dbReference>
<evidence type="ECO:0000313" key="1">
    <source>
        <dbReference type="EMBL" id="MDV6309925.1"/>
    </source>
</evidence>
<keyword evidence="2" id="KW-1185">Reference proteome</keyword>
<gene>
    <name evidence="1" type="ORF">R3P94_21900</name>
</gene>
<proteinExistence type="predicted"/>
<accession>A0ABU4DJU4</accession>
<evidence type="ECO:0000313" key="2">
    <source>
        <dbReference type="Proteomes" id="UP001185779"/>
    </source>
</evidence>
<dbReference type="RefSeq" id="WP_317505636.1">
    <property type="nucleotide sequence ID" value="NZ_JAWLKI010000038.1"/>
</dbReference>